<name>A0A371RHQ0_9PROT</name>
<dbReference type="EMBL" id="QUQO01000001">
    <property type="protein sequence ID" value="RFB04971.1"/>
    <property type="molecule type" value="Genomic_DNA"/>
</dbReference>
<feature type="chain" id="PRO_5016951770" evidence="1">
    <location>
        <begin position="22"/>
        <end position="205"/>
    </location>
</feature>
<evidence type="ECO:0000313" key="3">
    <source>
        <dbReference type="Proteomes" id="UP000264589"/>
    </source>
</evidence>
<reference evidence="2 3" key="1">
    <citation type="submission" date="2018-08" db="EMBL/GenBank/DDBJ databases">
        <title>Parvularcula sp. SM1705, isolated from surface water of the South Sea China.</title>
        <authorList>
            <person name="Sun L."/>
        </authorList>
    </citation>
    <scope>NUCLEOTIDE SEQUENCE [LARGE SCALE GENOMIC DNA]</scope>
    <source>
        <strain evidence="2 3">SM1705</strain>
    </source>
</reference>
<dbReference type="RefSeq" id="WP_116391602.1">
    <property type="nucleotide sequence ID" value="NZ_QUQO01000001.1"/>
</dbReference>
<evidence type="ECO:0000256" key="1">
    <source>
        <dbReference type="SAM" id="SignalP"/>
    </source>
</evidence>
<dbReference type="Pfam" id="PF08238">
    <property type="entry name" value="Sel1"/>
    <property type="match status" value="3"/>
</dbReference>
<feature type="signal peptide" evidence="1">
    <location>
        <begin position="1"/>
        <end position="21"/>
    </location>
</feature>
<keyword evidence="1" id="KW-0732">Signal</keyword>
<accession>A0A371RHQ0</accession>
<dbReference type="InterPro" id="IPR011990">
    <property type="entry name" value="TPR-like_helical_dom_sf"/>
</dbReference>
<dbReference type="SUPFAM" id="SSF81901">
    <property type="entry name" value="HCP-like"/>
    <property type="match status" value="1"/>
</dbReference>
<protein>
    <submittedName>
        <fullName evidence="2">Sel1 repeat family protein</fullName>
    </submittedName>
</protein>
<comment type="caution">
    <text evidence="2">The sequence shown here is derived from an EMBL/GenBank/DDBJ whole genome shotgun (WGS) entry which is preliminary data.</text>
</comment>
<evidence type="ECO:0000313" key="2">
    <source>
        <dbReference type="EMBL" id="RFB04971.1"/>
    </source>
</evidence>
<dbReference type="InParanoid" id="A0A371RHQ0"/>
<proteinExistence type="predicted"/>
<dbReference type="OrthoDB" id="9816559at2"/>
<dbReference type="PANTHER" id="PTHR43628">
    <property type="entry name" value="ACTIVATOR OF C KINASE PROTEIN 1-RELATED"/>
    <property type="match status" value="1"/>
</dbReference>
<keyword evidence="3" id="KW-1185">Reference proteome</keyword>
<dbReference type="Proteomes" id="UP000264589">
    <property type="component" value="Unassembled WGS sequence"/>
</dbReference>
<dbReference type="SMART" id="SM00671">
    <property type="entry name" value="SEL1"/>
    <property type="match status" value="3"/>
</dbReference>
<dbReference type="InterPro" id="IPR052945">
    <property type="entry name" value="Mitotic_Regulator"/>
</dbReference>
<dbReference type="Gene3D" id="1.25.40.10">
    <property type="entry name" value="Tetratricopeptide repeat domain"/>
    <property type="match status" value="1"/>
</dbReference>
<dbReference type="InterPro" id="IPR006597">
    <property type="entry name" value="Sel1-like"/>
</dbReference>
<gene>
    <name evidence="2" type="ORF">DX908_06520</name>
</gene>
<dbReference type="PANTHER" id="PTHR43628:SF1">
    <property type="entry name" value="CHITIN SYNTHASE REGULATORY FACTOR 2-RELATED"/>
    <property type="match status" value="1"/>
</dbReference>
<organism evidence="2 3">
    <name type="scientific">Parvularcula marina</name>
    <dbReference type="NCBI Taxonomy" id="2292771"/>
    <lineage>
        <taxon>Bacteria</taxon>
        <taxon>Pseudomonadati</taxon>
        <taxon>Pseudomonadota</taxon>
        <taxon>Alphaproteobacteria</taxon>
        <taxon>Parvularculales</taxon>
        <taxon>Parvularculaceae</taxon>
        <taxon>Parvularcula</taxon>
    </lineage>
</organism>
<sequence>MRKTGLSMGIALVALMGVAAAQPPVNQQHFAAEAVARDAASYAASWHTTSGALGEFSAQTVNAIVGNEGFVNLRELRREASYGNPDAEAALGLFHLTSTGEAYDPIAAFAYNSAAAEAGMPVAQTSLGLQYLNGVGTTRDTAKAAHWFEVAAKGGHTQAAYQTGVMYLEGEGVEDDSLMARYWLLRARENGDRRATRLLADFATF</sequence>
<dbReference type="AlphaFoldDB" id="A0A371RHQ0"/>